<feature type="region of interest" description="Disordered" evidence="3">
    <location>
        <begin position="1"/>
        <end position="87"/>
    </location>
</feature>
<feature type="transmembrane region" description="Helical" evidence="4">
    <location>
        <begin position="196"/>
        <end position="217"/>
    </location>
</feature>
<evidence type="ECO:0000256" key="2">
    <source>
        <dbReference type="ARBA" id="ARBA00006727"/>
    </source>
</evidence>
<feature type="transmembrane region" description="Helical" evidence="4">
    <location>
        <begin position="101"/>
        <end position="124"/>
    </location>
</feature>
<feature type="transmembrane region" description="Helical" evidence="4">
    <location>
        <begin position="458"/>
        <end position="480"/>
    </location>
</feature>
<dbReference type="InterPro" id="IPR036259">
    <property type="entry name" value="MFS_trans_sf"/>
</dbReference>
<evidence type="ECO:0000256" key="1">
    <source>
        <dbReference type="ARBA" id="ARBA00004141"/>
    </source>
</evidence>
<dbReference type="InterPro" id="IPR020846">
    <property type="entry name" value="MFS_dom"/>
</dbReference>
<comment type="similarity">
    <text evidence="2">Belongs to the major facilitator superfamily. Monocarboxylate porter (TC 2.A.1.13) family.</text>
</comment>
<sequence length="493" mass="53456">MESDRSFRFSQDKHGTQDVYGTSGAESDYYQEPVPLDKVPSSAAHDMAPPPAHPMIEPTPSRRSRASENSGGNYYQDGYDENTNELDSQGEYDFPEGGWKAWLVVFGSWCGMTSSFGFINSAGFIQAWLNENQLKDKGESEVSWIFSVYLFLLFFGGVQFGPLFDAYGLKFLIVPGCIGIILSIFFLSLAKEYYQFMLGFGILGGISSSMVFTPSIAVVGHWFYQRRGLATGIAATGGAVGGLVFPLAMNKMSGQLGFAWTIRVVGFIMIGLCAGVVLTLRTRLPPNKAAGGSIDLKQFKDMRFVLVCIGTFMIEWGLFVPLNYIASYAISQGVSKGLAYNIPAFLNVGSIFGRCLPGYMADVFGRFNVMIFTASITGILCLALWLPAGSNIAATIAFAVLFGFWSGTGICLVPVCISQICNTEDYGKRYGTCYFIVSFGVLTGLPIAGELIKTQNGAYTGLIGFSGATYLCGAIFYLVARIVGGGWSVKKIY</sequence>
<feature type="transmembrane region" description="Helical" evidence="4">
    <location>
        <begin position="392"/>
        <end position="421"/>
    </location>
</feature>
<dbReference type="PROSITE" id="PS50850">
    <property type="entry name" value="MFS"/>
    <property type="match status" value="1"/>
</dbReference>
<feature type="compositionally biased region" description="Acidic residues" evidence="3">
    <location>
        <begin position="78"/>
        <end position="87"/>
    </location>
</feature>
<dbReference type="GO" id="GO:0022857">
    <property type="term" value="F:transmembrane transporter activity"/>
    <property type="evidence" value="ECO:0007669"/>
    <property type="project" value="InterPro"/>
</dbReference>
<protein>
    <recommendedName>
        <fullName evidence="5">Major facilitator superfamily (MFS) profile domain-containing protein</fullName>
    </recommendedName>
</protein>
<organism evidence="6 7">
    <name type="scientific">Trichomonascus ciferrii</name>
    <dbReference type="NCBI Taxonomy" id="44093"/>
    <lineage>
        <taxon>Eukaryota</taxon>
        <taxon>Fungi</taxon>
        <taxon>Dikarya</taxon>
        <taxon>Ascomycota</taxon>
        <taxon>Saccharomycotina</taxon>
        <taxon>Dipodascomycetes</taxon>
        <taxon>Dipodascales</taxon>
        <taxon>Trichomonascaceae</taxon>
        <taxon>Trichomonascus</taxon>
        <taxon>Trichomonascus ciferrii complex</taxon>
    </lineage>
</organism>
<dbReference type="EMBL" id="SWFS01000237">
    <property type="protein sequence ID" value="KAA8913084.1"/>
    <property type="molecule type" value="Genomic_DNA"/>
</dbReference>
<reference evidence="6" key="1">
    <citation type="journal article" date="2019" name="G3 (Bethesda)">
        <title>Genome Assemblies of Two Rare Opportunistic Yeast Pathogens: Diutina rugosa (syn. Candida rugosa) and Trichomonascus ciferrii (syn. Candida ciferrii).</title>
        <authorList>
            <person name="Mixao V."/>
            <person name="Saus E."/>
            <person name="Hansen A.P."/>
            <person name="Lass-Florl C."/>
            <person name="Gabaldon T."/>
        </authorList>
    </citation>
    <scope>NUCLEOTIDE SEQUENCE</scope>
    <source>
        <strain evidence="6">CBS 4856</strain>
    </source>
</reference>
<feature type="domain" description="Major facilitator superfamily (MFS) profile" evidence="5">
    <location>
        <begin position="101"/>
        <end position="493"/>
    </location>
</feature>
<feature type="transmembrane region" description="Helical" evidence="4">
    <location>
        <begin position="229"/>
        <end position="248"/>
    </location>
</feature>
<keyword evidence="7" id="KW-1185">Reference proteome</keyword>
<evidence type="ECO:0000259" key="5">
    <source>
        <dbReference type="PROSITE" id="PS50850"/>
    </source>
</evidence>
<evidence type="ECO:0000256" key="4">
    <source>
        <dbReference type="SAM" id="Phobius"/>
    </source>
</evidence>
<dbReference type="InterPro" id="IPR050327">
    <property type="entry name" value="Proton-linked_MCT"/>
</dbReference>
<feature type="compositionally biased region" description="Basic and acidic residues" evidence="3">
    <location>
        <begin position="1"/>
        <end position="16"/>
    </location>
</feature>
<keyword evidence="4" id="KW-1133">Transmembrane helix</keyword>
<feature type="transmembrane region" description="Helical" evidence="4">
    <location>
        <begin position="338"/>
        <end position="355"/>
    </location>
</feature>
<evidence type="ECO:0000313" key="7">
    <source>
        <dbReference type="Proteomes" id="UP000761534"/>
    </source>
</evidence>
<feature type="transmembrane region" description="Helical" evidence="4">
    <location>
        <begin position="433"/>
        <end position="452"/>
    </location>
</feature>
<proteinExistence type="inferred from homology"/>
<keyword evidence="4" id="KW-0472">Membrane</keyword>
<accession>A0A642V3L0</accession>
<dbReference type="Gene3D" id="1.20.1250.20">
    <property type="entry name" value="MFS general substrate transporter like domains"/>
    <property type="match status" value="2"/>
</dbReference>
<dbReference type="GO" id="GO:0016020">
    <property type="term" value="C:membrane"/>
    <property type="evidence" value="ECO:0007669"/>
    <property type="project" value="UniProtKB-SubCell"/>
</dbReference>
<feature type="transmembrane region" description="Helical" evidence="4">
    <location>
        <begin position="304"/>
        <end position="326"/>
    </location>
</feature>
<dbReference type="PANTHER" id="PTHR11360">
    <property type="entry name" value="MONOCARBOXYLATE TRANSPORTER"/>
    <property type="match status" value="1"/>
</dbReference>
<dbReference type="InterPro" id="IPR011701">
    <property type="entry name" value="MFS"/>
</dbReference>
<dbReference type="SUPFAM" id="SSF103473">
    <property type="entry name" value="MFS general substrate transporter"/>
    <property type="match status" value="1"/>
</dbReference>
<dbReference type="AlphaFoldDB" id="A0A642V3L0"/>
<dbReference type="Pfam" id="PF07690">
    <property type="entry name" value="MFS_1"/>
    <property type="match status" value="1"/>
</dbReference>
<comment type="subcellular location">
    <subcellularLocation>
        <location evidence="1">Membrane</location>
        <topology evidence="1">Multi-pass membrane protein</topology>
    </subcellularLocation>
</comment>
<comment type="caution">
    <text evidence="6">The sequence shown here is derived from an EMBL/GenBank/DDBJ whole genome shotgun (WGS) entry which is preliminary data.</text>
</comment>
<evidence type="ECO:0000313" key="6">
    <source>
        <dbReference type="EMBL" id="KAA8913084.1"/>
    </source>
</evidence>
<name>A0A642V3L0_9ASCO</name>
<dbReference type="CDD" id="cd17352">
    <property type="entry name" value="MFS_MCT_SLC16"/>
    <property type="match status" value="1"/>
</dbReference>
<feature type="transmembrane region" description="Helical" evidence="4">
    <location>
        <begin position="144"/>
        <end position="164"/>
    </location>
</feature>
<evidence type="ECO:0000256" key="3">
    <source>
        <dbReference type="SAM" id="MobiDB-lite"/>
    </source>
</evidence>
<keyword evidence="4" id="KW-0812">Transmembrane</keyword>
<dbReference type="OrthoDB" id="6509908at2759"/>
<feature type="transmembrane region" description="Helical" evidence="4">
    <location>
        <begin position="367"/>
        <end position="386"/>
    </location>
</feature>
<dbReference type="VEuPathDB" id="FungiDB:TRICI_003286"/>
<dbReference type="PANTHER" id="PTHR11360:SF240">
    <property type="entry name" value="MONOCARBOXYLATE TRANSPORTER (EUROFUNG)-RELATED"/>
    <property type="match status" value="1"/>
</dbReference>
<dbReference type="Proteomes" id="UP000761534">
    <property type="component" value="Unassembled WGS sequence"/>
</dbReference>
<feature type="transmembrane region" description="Helical" evidence="4">
    <location>
        <begin position="260"/>
        <end position="280"/>
    </location>
</feature>
<gene>
    <name evidence="6" type="ORF">TRICI_003286</name>
</gene>
<feature type="transmembrane region" description="Helical" evidence="4">
    <location>
        <begin position="171"/>
        <end position="190"/>
    </location>
</feature>